<dbReference type="RefSeq" id="WP_258953810.1">
    <property type="nucleotide sequence ID" value="NZ_CABIHS010000375.1"/>
</dbReference>
<dbReference type="Proteomes" id="UP000038204">
    <property type="component" value="Unassembled WGS sequence"/>
</dbReference>
<protein>
    <submittedName>
        <fullName evidence="1">Uncharacterized protein</fullName>
    </submittedName>
</protein>
<organism evidence="1 2">
    <name type="scientific">Yersinia similis</name>
    <dbReference type="NCBI Taxonomy" id="367190"/>
    <lineage>
        <taxon>Bacteria</taxon>
        <taxon>Pseudomonadati</taxon>
        <taxon>Pseudomonadota</taxon>
        <taxon>Gammaproteobacteria</taxon>
        <taxon>Enterobacterales</taxon>
        <taxon>Yersiniaceae</taxon>
        <taxon>Yersinia</taxon>
    </lineage>
</organism>
<reference evidence="1 2" key="1">
    <citation type="submission" date="2015-03" db="EMBL/GenBank/DDBJ databases">
        <authorList>
            <person name="Murphy D."/>
        </authorList>
    </citation>
    <scope>NUCLEOTIDE SEQUENCE [LARGE SCALE GENOMIC DNA]</scope>
    <source>
        <strain evidence="1 2">Y233</strain>
    </source>
</reference>
<dbReference type="EMBL" id="CQBK01000003">
    <property type="protein sequence ID" value="CNH38742.1"/>
    <property type="molecule type" value="Genomic_DNA"/>
</dbReference>
<evidence type="ECO:0000313" key="2">
    <source>
        <dbReference type="Proteomes" id="UP000038204"/>
    </source>
</evidence>
<sequence length="41" mass="4518">MAIDHALTAQHVISLFNVDESAPILSIYRAPIYPQLLGILL</sequence>
<evidence type="ECO:0000313" key="1">
    <source>
        <dbReference type="EMBL" id="CNH38742.1"/>
    </source>
</evidence>
<accession>A0A0T9P005</accession>
<proteinExistence type="predicted"/>
<dbReference type="AlphaFoldDB" id="A0A0T9P005"/>
<dbReference type="GeneID" id="96666638"/>
<name>A0A0T9P005_9GAMM</name>
<gene>
    <name evidence="1" type="ORF">ERS008667_00468</name>
</gene>